<evidence type="ECO:0000256" key="10">
    <source>
        <dbReference type="ARBA" id="ARBA00047360"/>
    </source>
</evidence>
<dbReference type="Gene3D" id="3.30.390.30">
    <property type="match status" value="1"/>
</dbReference>
<keyword evidence="7" id="KW-0676">Redox-active center</keyword>
<gene>
    <name evidence="13" type="ORF">SAMN04487824_10943</name>
</gene>
<evidence type="ECO:0000313" key="13">
    <source>
        <dbReference type="EMBL" id="SDC32981.1"/>
    </source>
</evidence>
<dbReference type="AlphaFoldDB" id="A0A1G6KQA3"/>
<evidence type="ECO:0000259" key="12">
    <source>
        <dbReference type="Pfam" id="PF07992"/>
    </source>
</evidence>
<dbReference type="STRING" id="604330.SAMN04489857_1150"/>
<evidence type="ECO:0000256" key="5">
    <source>
        <dbReference type="ARBA" id="ARBA00023002"/>
    </source>
</evidence>
<dbReference type="InterPro" id="IPR023753">
    <property type="entry name" value="FAD/NAD-binding_dom"/>
</dbReference>
<dbReference type="SUPFAM" id="SSF55424">
    <property type="entry name" value="FAD/NAD-linked reductases, dimerisation (C-terminal) domain"/>
    <property type="match status" value="1"/>
</dbReference>
<comment type="catalytic activity">
    <reaction evidence="10">
        <text>2 NADH + O2 + 2 H(+) = 2 NAD(+) + 2 H2O</text>
        <dbReference type="Rhea" id="RHEA:37799"/>
        <dbReference type="ChEBI" id="CHEBI:15377"/>
        <dbReference type="ChEBI" id="CHEBI:15378"/>
        <dbReference type="ChEBI" id="CHEBI:15379"/>
        <dbReference type="ChEBI" id="CHEBI:57540"/>
        <dbReference type="ChEBI" id="CHEBI:57945"/>
        <dbReference type="EC" id="1.6.3.4"/>
    </reaction>
</comment>
<sequence length="450" mass="48706">MSRIVIVGANHAGTAAANTILDNYPENEVVIFDQNSNISFLGCGMALWIGGQISKPDGLFYQTKEGFEAKGATVHMETRVESIDYYAHVVHAVAADGTTIDQPYDKLILATGSEPIIPPVEGMDLQNIQRVKLFQQAEEVVRKLQDPAIRRVAVVGAGYIGVELAEAFQRNGRDVTLIDMMDTCVAGNFDPEFSALMEKNLADHGIGLAFGERVLRYEGEGGKVTRVVTDKGTHEADMVCVCIGFRPNTQMFRYVGFEMMQNGALLVDHHQETSKPGVYAAGDCSSCFYNAADGELAYIALATNAVRSGIVAAHNACGTAIDGIGVQGSSGICIYDLKMVATGLTQKKALAAGYDARVSDFAQVQKATFVETPNPEVKVRIVYDGTTRKVLGAQMASTYDMSAGIHMFSLAIQEGVTIDRLALLDVFFLPHFNQPYNYYTMAAYNALLGK</sequence>
<comment type="similarity">
    <text evidence="2">Belongs to the class-III pyridine nucleotide-disulfide oxidoreductase family.</text>
</comment>
<dbReference type="InterPro" id="IPR036188">
    <property type="entry name" value="FAD/NAD-bd_sf"/>
</dbReference>
<reference evidence="14" key="1">
    <citation type="submission" date="2016-10" db="EMBL/GenBank/DDBJ databases">
        <authorList>
            <person name="Varghese N."/>
            <person name="Submissions S."/>
        </authorList>
    </citation>
    <scope>NUCLEOTIDE SEQUENCE [LARGE SCALE GENOMIC DNA]</scope>
    <source>
        <strain evidence="14">DSM 22619</strain>
    </source>
</reference>
<dbReference type="SUPFAM" id="SSF51905">
    <property type="entry name" value="FAD/NAD(P)-binding domain"/>
    <property type="match status" value="1"/>
</dbReference>
<feature type="domain" description="Pyridine nucleotide-disulphide oxidoreductase dimerisation" evidence="11">
    <location>
        <begin position="332"/>
        <end position="433"/>
    </location>
</feature>
<dbReference type="InterPro" id="IPR016156">
    <property type="entry name" value="FAD/NAD-linked_Rdtase_dimer_sf"/>
</dbReference>
<dbReference type="EMBL" id="FMZL01000009">
    <property type="protein sequence ID" value="SDC32981.1"/>
    <property type="molecule type" value="Genomic_DNA"/>
</dbReference>
<organism evidence="13 14">
    <name type="scientific">Parafannyhessea umbonata</name>
    <dbReference type="NCBI Taxonomy" id="604330"/>
    <lineage>
        <taxon>Bacteria</taxon>
        <taxon>Bacillati</taxon>
        <taxon>Actinomycetota</taxon>
        <taxon>Coriobacteriia</taxon>
        <taxon>Coriobacteriales</taxon>
        <taxon>Atopobiaceae</taxon>
        <taxon>Parafannyhessea</taxon>
    </lineage>
</organism>
<dbReference type="InterPro" id="IPR004099">
    <property type="entry name" value="Pyr_nucl-diS_OxRdtase_dimer"/>
</dbReference>
<dbReference type="InterPro" id="IPR050260">
    <property type="entry name" value="FAD-bd_OxRdtase"/>
</dbReference>
<dbReference type="InterPro" id="IPR058076">
    <property type="entry name" value="NOXase"/>
</dbReference>
<protein>
    <recommendedName>
        <fullName evidence="9">NADH oxidase</fullName>
        <ecNumber evidence="8">1.6.3.4</ecNumber>
    </recommendedName>
</protein>
<dbReference type="EC" id="1.6.3.4" evidence="8"/>
<dbReference type="NCBIfam" id="NF046103">
    <property type="entry name" value="NOXase_Strep"/>
    <property type="match status" value="1"/>
</dbReference>
<comment type="cofactor">
    <cofactor evidence="1">
        <name>FAD</name>
        <dbReference type="ChEBI" id="CHEBI:57692"/>
    </cofactor>
</comment>
<evidence type="ECO:0000256" key="4">
    <source>
        <dbReference type="ARBA" id="ARBA00022827"/>
    </source>
</evidence>
<evidence type="ECO:0000256" key="1">
    <source>
        <dbReference type="ARBA" id="ARBA00001974"/>
    </source>
</evidence>
<dbReference type="Proteomes" id="UP000198528">
    <property type="component" value="Unassembled WGS sequence"/>
</dbReference>
<name>A0A1G6KQA3_9ACTN</name>
<dbReference type="Gene3D" id="3.50.50.60">
    <property type="entry name" value="FAD/NAD(P)-binding domain"/>
    <property type="match status" value="2"/>
</dbReference>
<evidence type="ECO:0000256" key="6">
    <source>
        <dbReference type="ARBA" id="ARBA00023027"/>
    </source>
</evidence>
<keyword evidence="6" id="KW-0520">NAD</keyword>
<proteinExistence type="inferred from homology"/>
<feature type="domain" description="FAD/NAD(P)-binding" evidence="12">
    <location>
        <begin position="3"/>
        <end position="309"/>
    </location>
</feature>
<keyword evidence="14" id="KW-1185">Reference proteome</keyword>
<keyword evidence="5" id="KW-0560">Oxidoreductase</keyword>
<evidence type="ECO:0000259" key="11">
    <source>
        <dbReference type="Pfam" id="PF02852"/>
    </source>
</evidence>
<dbReference type="PANTHER" id="PTHR43429:SF1">
    <property type="entry name" value="NAD(P)H SULFUR OXIDOREDUCTASE (COA-DEPENDENT)"/>
    <property type="match status" value="1"/>
</dbReference>
<dbReference type="Pfam" id="PF07992">
    <property type="entry name" value="Pyr_redox_2"/>
    <property type="match status" value="1"/>
</dbReference>
<dbReference type="PANTHER" id="PTHR43429">
    <property type="entry name" value="PYRIDINE NUCLEOTIDE-DISULFIDE OXIDOREDUCTASE DOMAIN-CONTAINING"/>
    <property type="match status" value="1"/>
</dbReference>
<evidence type="ECO:0000256" key="3">
    <source>
        <dbReference type="ARBA" id="ARBA00022630"/>
    </source>
</evidence>
<dbReference type="PRINTS" id="PR00411">
    <property type="entry name" value="PNDRDTASEI"/>
</dbReference>
<dbReference type="GO" id="GO:0016491">
    <property type="term" value="F:oxidoreductase activity"/>
    <property type="evidence" value="ECO:0007669"/>
    <property type="project" value="UniProtKB-KW"/>
</dbReference>
<evidence type="ECO:0000256" key="7">
    <source>
        <dbReference type="ARBA" id="ARBA00023284"/>
    </source>
</evidence>
<dbReference type="Pfam" id="PF02852">
    <property type="entry name" value="Pyr_redox_dim"/>
    <property type="match status" value="1"/>
</dbReference>
<keyword evidence="3" id="KW-0285">Flavoprotein</keyword>
<dbReference type="PRINTS" id="PR00368">
    <property type="entry name" value="FADPNR"/>
</dbReference>
<evidence type="ECO:0000256" key="2">
    <source>
        <dbReference type="ARBA" id="ARBA00009130"/>
    </source>
</evidence>
<accession>A0A1G6KQA3</accession>
<evidence type="ECO:0000256" key="9">
    <source>
        <dbReference type="ARBA" id="ARBA00039201"/>
    </source>
</evidence>
<keyword evidence="4" id="KW-0274">FAD</keyword>
<dbReference type="RefSeq" id="WP_090846323.1">
    <property type="nucleotide sequence ID" value="NZ_FMZL01000009.1"/>
</dbReference>
<evidence type="ECO:0000256" key="8">
    <source>
        <dbReference type="ARBA" id="ARBA00039092"/>
    </source>
</evidence>
<evidence type="ECO:0000313" key="14">
    <source>
        <dbReference type="Proteomes" id="UP000198528"/>
    </source>
</evidence>